<dbReference type="EMBL" id="CP121252">
    <property type="protein sequence ID" value="WFP17211.1"/>
    <property type="molecule type" value="Genomic_DNA"/>
</dbReference>
<keyword evidence="3" id="KW-0808">Transferase</keyword>
<organism evidence="6 7">
    <name type="scientific">Citricoccus muralis</name>
    <dbReference type="NCBI Taxonomy" id="169134"/>
    <lineage>
        <taxon>Bacteria</taxon>
        <taxon>Bacillati</taxon>
        <taxon>Actinomycetota</taxon>
        <taxon>Actinomycetes</taxon>
        <taxon>Micrococcales</taxon>
        <taxon>Micrococcaceae</taxon>
        <taxon>Citricoccus</taxon>
    </lineage>
</organism>
<protein>
    <submittedName>
        <fullName evidence="6">23S rRNA (Guanosine(2251)-2'-O)-methyltransferase RlmB</fullName>
    </submittedName>
</protein>
<dbReference type="PANTHER" id="PTHR46429">
    <property type="entry name" value="23S RRNA (GUANOSINE-2'-O-)-METHYLTRANSFERASE RLMB"/>
    <property type="match status" value="1"/>
</dbReference>
<evidence type="ECO:0000259" key="5">
    <source>
        <dbReference type="SMART" id="SM00967"/>
    </source>
</evidence>
<evidence type="ECO:0000313" key="7">
    <source>
        <dbReference type="Proteomes" id="UP001219037"/>
    </source>
</evidence>
<dbReference type="SUPFAM" id="SSF75217">
    <property type="entry name" value="alpha/beta knot"/>
    <property type="match status" value="1"/>
</dbReference>
<dbReference type="PANTHER" id="PTHR46429:SF1">
    <property type="entry name" value="23S RRNA (GUANOSINE-2'-O-)-METHYLTRANSFERASE RLMB"/>
    <property type="match status" value="1"/>
</dbReference>
<dbReference type="Pfam" id="PF08032">
    <property type="entry name" value="SpoU_sub_bind"/>
    <property type="match status" value="1"/>
</dbReference>
<feature type="domain" description="RNA 2-O ribose methyltransferase substrate binding" evidence="5">
    <location>
        <begin position="67"/>
        <end position="143"/>
    </location>
</feature>
<name>A0ABY8H7T2_9MICC</name>
<dbReference type="SMART" id="SM00967">
    <property type="entry name" value="SpoU_sub_bind"/>
    <property type="match status" value="1"/>
</dbReference>
<gene>
    <name evidence="6" type="primary">rlmB</name>
    <name evidence="6" type="ORF">P8192_03560</name>
</gene>
<dbReference type="Pfam" id="PF00588">
    <property type="entry name" value="SpoU_methylase"/>
    <property type="match status" value="1"/>
</dbReference>
<dbReference type="InterPro" id="IPR029064">
    <property type="entry name" value="Ribosomal_eL30-like_sf"/>
</dbReference>
<accession>A0ABY8H7T2</accession>
<dbReference type="InterPro" id="IPR013123">
    <property type="entry name" value="SpoU_subst-bd"/>
</dbReference>
<feature type="compositionally biased region" description="Basic residues" evidence="4">
    <location>
        <begin position="8"/>
        <end position="18"/>
    </location>
</feature>
<feature type="region of interest" description="Disordered" evidence="4">
    <location>
        <begin position="1"/>
        <end position="74"/>
    </location>
</feature>
<dbReference type="InterPro" id="IPR029028">
    <property type="entry name" value="Alpha/beta_knot_MTases"/>
</dbReference>
<evidence type="ECO:0000313" key="6">
    <source>
        <dbReference type="EMBL" id="WFP17211.1"/>
    </source>
</evidence>
<dbReference type="InterPro" id="IPR001537">
    <property type="entry name" value="SpoU_MeTrfase"/>
</dbReference>
<dbReference type="InterPro" id="IPR029026">
    <property type="entry name" value="tRNA_m1G_MTases_N"/>
</dbReference>
<evidence type="ECO:0000256" key="2">
    <source>
        <dbReference type="ARBA" id="ARBA00022603"/>
    </source>
</evidence>
<keyword evidence="2" id="KW-0489">Methyltransferase</keyword>
<keyword evidence="7" id="KW-1185">Reference proteome</keyword>
<dbReference type="InterPro" id="IPR004441">
    <property type="entry name" value="rRNA_MeTrfase_TrmH"/>
</dbReference>
<evidence type="ECO:0000256" key="1">
    <source>
        <dbReference type="ARBA" id="ARBA00007228"/>
    </source>
</evidence>
<reference evidence="6 7" key="1">
    <citation type="submission" date="2023-04" db="EMBL/GenBank/DDBJ databases">
        <title>Funneling lignin-derived compounds into biodiesel using alkali-halophilic Citricoccus sp. P2.</title>
        <authorList>
            <person name="Luo C.-B."/>
        </authorList>
    </citation>
    <scope>NUCLEOTIDE SEQUENCE [LARGE SCALE GENOMIC DNA]</scope>
    <source>
        <strain evidence="6 7">P2</strain>
    </source>
</reference>
<dbReference type="Gene3D" id="3.40.1280.10">
    <property type="match status" value="1"/>
</dbReference>
<evidence type="ECO:0000256" key="3">
    <source>
        <dbReference type="ARBA" id="ARBA00022679"/>
    </source>
</evidence>
<proteinExistence type="inferred from homology"/>
<evidence type="ECO:0000256" key="4">
    <source>
        <dbReference type="SAM" id="MobiDB-lite"/>
    </source>
</evidence>
<dbReference type="Proteomes" id="UP001219037">
    <property type="component" value="Chromosome"/>
</dbReference>
<dbReference type="RefSeq" id="WP_278158558.1">
    <property type="nucleotide sequence ID" value="NZ_CP121252.1"/>
</dbReference>
<dbReference type="SUPFAM" id="SSF55315">
    <property type="entry name" value="L30e-like"/>
    <property type="match status" value="1"/>
</dbReference>
<comment type="similarity">
    <text evidence="1">Belongs to the class IV-like SAM-binding methyltransferase superfamily. RNA methyltransferase TrmH family.</text>
</comment>
<dbReference type="Gene3D" id="3.30.1330.30">
    <property type="match status" value="1"/>
</dbReference>
<dbReference type="CDD" id="cd18103">
    <property type="entry name" value="SpoU-like_RlmB"/>
    <property type="match status" value="1"/>
</dbReference>
<sequence>MATPRRPGAARKSTKKGPTKGSGGQHRKSLAGRGPTPKAEDRTWHKSYKPTQQRQQRNTRSRHKDETVAGRNPVVEALRSDIPARALHVAPRLEMDERVKEALKLAAERGIPVMETTRIELDRMTNEANHQGMALQVPPYEYEDGVTVADRLMQEWDKGYLRTPPLLIALDSITDPRNLGAIIRSASAFDAHGVVVPARRSVGVTATAWKTSAGAAARVPVSQVSNLNNALVEYKKLGYFVLGLDGDGDQSLPGLPLATDPICLVVGSEGKGLSRLVREHCDQIVSIPIASEMESLNASMAVGISLYEIAVARAGGRGD</sequence>
<dbReference type="NCBIfam" id="TIGR00186">
    <property type="entry name" value="rRNA_methyl_3"/>
    <property type="match status" value="1"/>
</dbReference>